<dbReference type="Gene3D" id="3.40.850.10">
    <property type="entry name" value="Kinesin motor domain"/>
    <property type="match status" value="1"/>
</dbReference>
<evidence type="ECO:0000256" key="2">
    <source>
        <dbReference type="ARBA" id="ARBA00023175"/>
    </source>
</evidence>
<dbReference type="Gene3D" id="1.10.418.10">
    <property type="entry name" value="Calponin-like domain"/>
    <property type="match status" value="1"/>
</dbReference>
<accession>A0A445FQA4</accession>
<dbReference type="InterPro" id="IPR036961">
    <property type="entry name" value="Kinesin_motor_dom_sf"/>
</dbReference>
<evidence type="ECO:0000256" key="3">
    <source>
        <dbReference type="PROSITE-ProRule" id="PRU00283"/>
    </source>
</evidence>
<feature type="region of interest" description="Disordered" evidence="5">
    <location>
        <begin position="880"/>
        <end position="909"/>
    </location>
</feature>
<dbReference type="FunFam" id="1.10.418.10:FF:000067">
    <property type="entry name" value="kinesin-like protein KIN-14F"/>
    <property type="match status" value="1"/>
</dbReference>
<dbReference type="PROSITE" id="PS50021">
    <property type="entry name" value="CH"/>
    <property type="match status" value="1"/>
</dbReference>
<dbReference type="AlphaFoldDB" id="A0A445FQA4"/>
<comment type="similarity">
    <text evidence="1">Belongs to the TRAFAC class myosin-kinesin ATPase superfamily. Kinesin family. KIN-14 subfamily.</text>
</comment>
<feature type="region of interest" description="Disordered" evidence="5">
    <location>
        <begin position="32"/>
        <end position="52"/>
    </location>
</feature>
<dbReference type="Pfam" id="PF00225">
    <property type="entry name" value="Kinesin"/>
    <property type="match status" value="1"/>
</dbReference>
<dbReference type="SUPFAM" id="SSF52540">
    <property type="entry name" value="P-loop containing nucleoside triphosphate hydrolases"/>
    <property type="match status" value="1"/>
</dbReference>
<comment type="caution">
    <text evidence="8">The sequence shown here is derived from an EMBL/GenBank/DDBJ whole genome shotgun (WGS) entry which is preliminary data.</text>
</comment>
<keyword evidence="3" id="KW-0067">ATP-binding</keyword>
<evidence type="ECO:0000256" key="5">
    <source>
        <dbReference type="SAM" id="MobiDB-lite"/>
    </source>
</evidence>
<dbReference type="InterPro" id="IPR001752">
    <property type="entry name" value="Kinesin_motor_dom"/>
</dbReference>
<dbReference type="SMART" id="SM00033">
    <property type="entry name" value="CH"/>
    <property type="match status" value="1"/>
</dbReference>
<evidence type="ECO:0000256" key="1">
    <source>
        <dbReference type="ARBA" id="ARBA00010899"/>
    </source>
</evidence>
<feature type="region of interest" description="Disordered" evidence="5">
    <location>
        <begin position="845"/>
        <end position="867"/>
    </location>
</feature>
<dbReference type="GO" id="GO:0008017">
    <property type="term" value="F:microtubule binding"/>
    <property type="evidence" value="ECO:0007669"/>
    <property type="project" value="InterPro"/>
</dbReference>
<feature type="region of interest" description="Disordered" evidence="5">
    <location>
        <begin position="1108"/>
        <end position="1139"/>
    </location>
</feature>
<dbReference type="SUPFAM" id="SSF47576">
    <property type="entry name" value="Calponin-homology domain, CH-domain"/>
    <property type="match status" value="1"/>
</dbReference>
<evidence type="ECO:0000259" key="7">
    <source>
        <dbReference type="PROSITE" id="PS50067"/>
    </source>
</evidence>
<name>A0A445FQA4_GLYSO</name>
<proteinExistence type="inferred from homology"/>
<keyword evidence="2 3" id="KW-0505">Motor protein</keyword>
<gene>
    <name evidence="8" type="ORF">D0Y65_047778</name>
</gene>
<sequence>MPQESSQNSFFTSPSKRGLKGLVSINKEPSCTAATDESFNDNELAQRKAEETASRRYKATEWLRQMDHFASSSLSPTPSEEEFCLSLRNGLILCNVLNKVNPGAVLKVVDNPGLAVQSAEGAAHSAIQYFENMRNFLEAVKDMQLLTFEASDLEKGGSSNKVVDCILCLKGFYEWKLSGGVGVWRYGGTVRITSFPKKSPSSTVGSESADESLDESESSQYEQLLEFLQLSEDFLIEETRTANALAFLYDHFGLRLLQAYLREANNGIEDLPLNAMVIDTLLSKVVKDFSSLLVSQGNQLGLFLKKILKGDIGCLSKREFIEAISLYLNQRSSLASNDFSKFCNCGGKRDSIRQNANYSEKYVEVINTQQKQLEGMKYFFEETKLEVRQIQSEWEEELSRLEHHIKSLEVASSSYHKVLEENRLLYNQVQDLKGAIRVYCRVRPFLPGQSNGPSTVDYIGENGDMMIVNPLKHGKDARRVFSFNKVFGTSVTQEQIYADTQSLIRSVLDGYNVCIFAYGQTGSGKTYTMSGPDLTTEETWGVNYRALRDLFHISKERAGSIKYEVFVQMIEIYNEQVRDLLVSDGSNRRLDIRNTSQLNGINVPDAFLVPVTCTQDVLDLMRIGQKNRAVGATALNERSSRSHSVLTVHVRGRELVSNSILRGCLHLVDLAGSERVEKSEAVGERLKEAQHINRSLSALGDVISALAQKSPHIPYRNSKLTQVLQDSLGGHAKTLMFVHINPELNAIGETISTLKFAERVSSIELGAAQSNKETGEIRDLKEEISSLRLALEKKEAELEQCKAGNARNTIDSQKPRAVSPFQLPKYGTSGNMKHESGQRLMDDRNFESRSCSSGKQRRSRFPSAFIDKDSMPKMSLLTEEKLVSSGKGRSQSPPVRRSLSNDRGTTIKSKVKTETVDNQPILKHPFPARVPANKSLATMPVAASTDNNTRMYVNSQEPVKQENISETLFNLQKVNYKKVHQEHEEEQFKQALSAVRQGGIRKSKVESMAKAKHPQLSPFKIQKPDLIPTFIPDMDFAGEITLEQPPKNDYSEAENDLRFMETAVHGALSLKKIRQNFARNFQNLESRGIVQTGEPLLVSKVENKVVNGSGSNIKEGSNASTPEFRRSRSTPRGKFFGLS</sequence>
<feature type="compositionally biased region" description="Polar residues" evidence="5">
    <location>
        <begin position="1108"/>
        <end position="1121"/>
    </location>
</feature>
<dbReference type="GO" id="GO:0003777">
    <property type="term" value="F:microtubule motor activity"/>
    <property type="evidence" value="ECO:0007669"/>
    <property type="project" value="InterPro"/>
</dbReference>
<dbReference type="PRINTS" id="PR00380">
    <property type="entry name" value="KINESINHEAVY"/>
</dbReference>
<feature type="domain" description="Kinesin motor" evidence="7">
    <location>
        <begin position="435"/>
        <end position="763"/>
    </location>
</feature>
<dbReference type="CDD" id="cd21203">
    <property type="entry name" value="CH_AtKIN14-like"/>
    <property type="match status" value="1"/>
</dbReference>
<dbReference type="GO" id="GO:0015630">
    <property type="term" value="C:microtubule cytoskeleton"/>
    <property type="evidence" value="ECO:0007669"/>
    <property type="project" value="TreeGrafter"/>
</dbReference>
<feature type="binding site" evidence="3">
    <location>
        <begin position="519"/>
        <end position="526"/>
    </location>
    <ligand>
        <name>ATP</name>
        <dbReference type="ChEBI" id="CHEBI:30616"/>
    </ligand>
</feature>
<organism evidence="8 9">
    <name type="scientific">Glycine soja</name>
    <name type="common">Wild soybean</name>
    <dbReference type="NCBI Taxonomy" id="3848"/>
    <lineage>
        <taxon>Eukaryota</taxon>
        <taxon>Viridiplantae</taxon>
        <taxon>Streptophyta</taxon>
        <taxon>Embryophyta</taxon>
        <taxon>Tracheophyta</taxon>
        <taxon>Spermatophyta</taxon>
        <taxon>Magnoliopsida</taxon>
        <taxon>eudicotyledons</taxon>
        <taxon>Gunneridae</taxon>
        <taxon>Pentapetalae</taxon>
        <taxon>rosids</taxon>
        <taxon>fabids</taxon>
        <taxon>Fabales</taxon>
        <taxon>Fabaceae</taxon>
        <taxon>Papilionoideae</taxon>
        <taxon>50 kb inversion clade</taxon>
        <taxon>NPAAA clade</taxon>
        <taxon>indigoferoid/millettioid clade</taxon>
        <taxon>Phaseoleae</taxon>
        <taxon>Glycine</taxon>
        <taxon>Glycine subgen. Soja</taxon>
    </lineage>
</organism>
<evidence type="ECO:0000313" key="9">
    <source>
        <dbReference type="Proteomes" id="UP000289340"/>
    </source>
</evidence>
<feature type="compositionally biased region" description="Polar residues" evidence="5">
    <location>
        <begin position="32"/>
        <end position="43"/>
    </location>
</feature>
<keyword evidence="3" id="KW-0547">Nucleotide-binding</keyword>
<feature type="coiled-coil region" evidence="4">
    <location>
        <begin position="777"/>
        <end position="804"/>
    </location>
</feature>
<dbReference type="Gramene" id="XM_028356649.1">
    <property type="protein sequence ID" value="XP_028212450.1"/>
    <property type="gene ID" value="LOC114394970"/>
</dbReference>
<dbReference type="PROSITE" id="PS50067">
    <property type="entry name" value="KINESIN_MOTOR_2"/>
    <property type="match status" value="1"/>
</dbReference>
<dbReference type="Proteomes" id="UP000289340">
    <property type="component" value="Chromosome 18"/>
</dbReference>
<dbReference type="SMART" id="SM00129">
    <property type="entry name" value="KISc"/>
    <property type="match status" value="1"/>
</dbReference>
<dbReference type="FunFam" id="3.40.850.10:FF:000086">
    <property type="entry name" value="kinesin-like protein KIN-14F"/>
    <property type="match status" value="1"/>
</dbReference>
<keyword evidence="4" id="KW-0175">Coiled coil</keyword>
<dbReference type="InterPro" id="IPR036872">
    <property type="entry name" value="CH_dom_sf"/>
</dbReference>
<evidence type="ECO:0000256" key="4">
    <source>
        <dbReference type="SAM" id="Coils"/>
    </source>
</evidence>
<dbReference type="GO" id="GO:0005524">
    <property type="term" value="F:ATP binding"/>
    <property type="evidence" value="ECO:0007669"/>
    <property type="project" value="UniProtKB-UniRule"/>
</dbReference>
<feature type="domain" description="Calponin-homology (CH)" evidence="6">
    <location>
        <begin position="53"/>
        <end position="174"/>
    </location>
</feature>
<dbReference type="Pfam" id="PF00307">
    <property type="entry name" value="CH"/>
    <property type="match status" value="1"/>
</dbReference>
<evidence type="ECO:0000313" key="8">
    <source>
        <dbReference type="EMBL" id="RZB51071.1"/>
    </source>
</evidence>
<dbReference type="EMBL" id="QZWG01000018">
    <property type="protein sequence ID" value="RZB51071.1"/>
    <property type="molecule type" value="Genomic_DNA"/>
</dbReference>
<reference evidence="8 9" key="1">
    <citation type="submission" date="2018-09" db="EMBL/GenBank/DDBJ databases">
        <title>A high-quality reference genome of wild soybean provides a powerful tool to mine soybean genomes.</title>
        <authorList>
            <person name="Xie M."/>
            <person name="Chung C.Y.L."/>
            <person name="Li M.-W."/>
            <person name="Wong F.-L."/>
            <person name="Chan T.-F."/>
            <person name="Lam H.-M."/>
        </authorList>
    </citation>
    <scope>NUCLEOTIDE SEQUENCE [LARGE SCALE GENOMIC DNA]</scope>
    <source>
        <strain evidence="9">cv. W05</strain>
        <tissue evidence="8">Hypocotyl of etiolated seedlings</tissue>
    </source>
</reference>
<dbReference type="InterPro" id="IPR027640">
    <property type="entry name" value="Kinesin-like_fam"/>
</dbReference>
<evidence type="ECO:0000259" key="6">
    <source>
        <dbReference type="PROSITE" id="PS50021"/>
    </source>
</evidence>
<keyword evidence="9" id="KW-1185">Reference proteome</keyword>
<dbReference type="InterPro" id="IPR001715">
    <property type="entry name" value="CH_dom"/>
</dbReference>
<dbReference type="InterPro" id="IPR027417">
    <property type="entry name" value="P-loop_NTPase"/>
</dbReference>
<protein>
    <submittedName>
        <fullName evidence="8">Kinesin-like protein KIN-14F</fullName>
    </submittedName>
</protein>
<dbReference type="PANTHER" id="PTHR47972:SF28">
    <property type="entry name" value="KINESIN-LIKE PROTEIN KLP-3"/>
    <property type="match status" value="1"/>
</dbReference>
<dbReference type="PANTHER" id="PTHR47972">
    <property type="entry name" value="KINESIN-LIKE PROTEIN KLP-3"/>
    <property type="match status" value="1"/>
</dbReference>
<dbReference type="GO" id="GO:0007018">
    <property type="term" value="P:microtubule-based movement"/>
    <property type="evidence" value="ECO:0007669"/>
    <property type="project" value="InterPro"/>
</dbReference>